<keyword evidence="2" id="KW-1185">Reference proteome</keyword>
<dbReference type="AlphaFoldDB" id="A0AAN2TU69"/>
<dbReference type="Proteomes" id="UP000182110">
    <property type="component" value="Unassembled WGS sequence"/>
</dbReference>
<organism evidence="1 2">
    <name type="scientific">Peribacillus simplex</name>
    <dbReference type="NCBI Taxonomy" id="1478"/>
    <lineage>
        <taxon>Bacteria</taxon>
        <taxon>Bacillati</taxon>
        <taxon>Bacillota</taxon>
        <taxon>Bacilli</taxon>
        <taxon>Bacillales</taxon>
        <taxon>Bacillaceae</taxon>
        <taxon>Peribacillus</taxon>
    </lineage>
</organism>
<protein>
    <submittedName>
        <fullName evidence="1">Uncharacterized protein</fullName>
    </submittedName>
</protein>
<accession>A0AAN2TU69</accession>
<proteinExistence type="predicted"/>
<dbReference type="EMBL" id="CCXW01000001">
    <property type="protein sequence ID" value="CEG34075.1"/>
    <property type="molecule type" value="Genomic_DNA"/>
</dbReference>
<evidence type="ECO:0000313" key="1">
    <source>
        <dbReference type="EMBL" id="CEG34075.1"/>
    </source>
</evidence>
<gene>
    <name evidence="1" type="ORF">BN1180_04268</name>
</gene>
<sequence length="81" mass="9047">MYGFFFHKRGVNLLDIQKEGLVFVKHINSIIVALSTLTIDGCSEAGTKVAVNGEENDSKQTDNKEVSEIKMKFRKETHCTG</sequence>
<name>A0AAN2TU69_9BACI</name>
<reference evidence="1 2" key="1">
    <citation type="journal article" date="2014" name="Genome Announc.">
        <title>Genome Sequence of Bacillus simplex Strain P558, Isolated from a Human Fecal Sample.</title>
        <authorList>
            <person name="Croce O."/>
            <person name="Hugon P."/>
            <person name="Lagier J.C."/>
            <person name="Bibi F."/>
            <person name="Robert C."/>
            <person name="Azhar E.I."/>
            <person name="Raoult D."/>
            <person name="Fournier P.E."/>
        </authorList>
    </citation>
    <scope>NUCLEOTIDE SEQUENCE [LARGE SCALE GENOMIC DNA]</scope>
    <source>
        <strain evidence="1 2">P558</strain>
    </source>
</reference>
<comment type="caution">
    <text evidence="1">The sequence shown here is derived from an EMBL/GenBank/DDBJ whole genome shotgun (WGS) entry which is preliminary data.</text>
</comment>
<evidence type="ECO:0000313" key="2">
    <source>
        <dbReference type="Proteomes" id="UP000182110"/>
    </source>
</evidence>